<dbReference type="RefSeq" id="WP_301191968.1">
    <property type="nucleotide sequence ID" value="NZ_JAPDPJ010000052.1"/>
</dbReference>
<organism evidence="3 4">
    <name type="scientific">Plebeiibacterium sediminum</name>
    <dbReference type="NCBI Taxonomy" id="2992112"/>
    <lineage>
        <taxon>Bacteria</taxon>
        <taxon>Pseudomonadati</taxon>
        <taxon>Bacteroidota</taxon>
        <taxon>Bacteroidia</taxon>
        <taxon>Marinilabiliales</taxon>
        <taxon>Marinilabiliaceae</taxon>
        <taxon>Plebeiibacterium</taxon>
    </lineage>
</organism>
<gene>
    <name evidence="3" type="ORF">OM075_18210</name>
</gene>
<feature type="signal peptide" evidence="2">
    <location>
        <begin position="1"/>
        <end position="21"/>
    </location>
</feature>
<dbReference type="Proteomes" id="UP001209229">
    <property type="component" value="Unassembled WGS sequence"/>
</dbReference>
<accession>A0AAE3M796</accession>
<evidence type="ECO:0000313" key="4">
    <source>
        <dbReference type="Proteomes" id="UP001209229"/>
    </source>
</evidence>
<feature type="coiled-coil region" evidence="1">
    <location>
        <begin position="39"/>
        <end position="73"/>
    </location>
</feature>
<feature type="chain" id="PRO_5041898264" description="Transglutaminase-like domain-containing protein" evidence="2">
    <location>
        <begin position="22"/>
        <end position="884"/>
    </location>
</feature>
<evidence type="ECO:0000256" key="1">
    <source>
        <dbReference type="SAM" id="Coils"/>
    </source>
</evidence>
<evidence type="ECO:0000256" key="2">
    <source>
        <dbReference type="SAM" id="SignalP"/>
    </source>
</evidence>
<comment type="caution">
    <text evidence="3">The sequence shown here is derived from an EMBL/GenBank/DDBJ whole genome shotgun (WGS) entry which is preliminary data.</text>
</comment>
<keyword evidence="1" id="KW-0175">Coiled coil</keyword>
<name>A0AAE3M796_9BACT</name>
<keyword evidence="4" id="KW-1185">Reference proteome</keyword>
<dbReference type="EMBL" id="JAPDPJ010000052">
    <property type="protein sequence ID" value="MCW3788408.1"/>
    <property type="molecule type" value="Genomic_DNA"/>
</dbReference>
<sequence>MTTKYLIFIFAAFTFIFNQNAISQNKTKDPFEKLNRKYEARLNKMNADYQGRLEKMQQEYDEHLKSMNEAFKNYLKGNFEEVDQSESQVKPVEVPKPIDQPVFQPITTASPNKKPAPIPEPIVPKIALAEAPAYSIAPIIQLPEDAENYIQELNIDFFGSNAALKFDSRTESLQLASVKPESFANYWTNFTNTYYQSYLESLVSYASETNLNDWGIYQLIDKSAKKLFTSSNNQEMWKWAILNQAGYQAKIGYNGNTVCLMLPFMQEVYEKPYYHISGYNYYLIDNKLGNKSLYTYEDNFGGATKTIDLYLPYALNFNNPNNIVTKKTTLPNEKSPLVLELDKTTMAFLASYPQTSNTVYLNAAISGKVKDALYDYIKPRINGMSETEAVTYLLNYLHHSFEYKTDRDQFGKEKMFFPDEIFYYPYSDCEDRTVLFTRLVNDLLGLDVVALTYFSHMAAAVSFSEPVEGYNFLVGDKNYTICDPTYINAPIGSVMPEYKDYTPIAIKINNNNESNNMWQMIAQSLEKNNVGNIYISDRMISENGKYIVSGWYNNSVQIGDKNFTASNNTRDLWFASFKNTGDIEWFLPVNCSDYGFTQAFNVGKKGNTYALINYTGTIDINNRTVGKSNHSAHLILGISNSAQTILHENIDFEAPEGQKLAFYGKYKPDGTKVDLVSFPTDKVRFDSKITVDSQNDVVVRGIVGEIEGLTKDVPITLSSSTYNPEVQLESYIKDYKAQAYNKHMASLFAAIKILSQNGASFSGLNVRNLISKNNPSFPKNNPNMYESLLRMQFVVNKGGIVKIETYKGKKISLDAMSIQNNANMQIINTSAEGYKLNFLNGVEVGKAIIWYDLNSITLNKNGSLVFDYDDDHTKKEVKIEEIID</sequence>
<proteinExistence type="predicted"/>
<dbReference type="AlphaFoldDB" id="A0AAE3M796"/>
<evidence type="ECO:0008006" key="5">
    <source>
        <dbReference type="Google" id="ProtNLM"/>
    </source>
</evidence>
<evidence type="ECO:0000313" key="3">
    <source>
        <dbReference type="EMBL" id="MCW3788408.1"/>
    </source>
</evidence>
<reference evidence="3" key="1">
    <citation type="submission" date="2022-10" db="EMBL/GenBank/DDBJ databases">
        <authorList>
            <person name="Yu W.X."/>
        </authorList>
    </citation>
    <scope>NUCLEOTIDE SEQUENCE</scope>
    <source>
        <strain evidence="3">AAT</strain>
    </source>
</reference>
<protein>
    <recommendedName>
        <fullName evidence="5">Transglutaminase-like domain-containing protein</fullName>
    </recommendedName>
</protein>
<keyword evidence="2" id="KW-0732">Signal</keyword>